<reference evidence="2" key="2">
    <citation type="submission" date="2025-08" db="UniProtKB">
        <authorList>
            <consortium name="RefSeq"/>
        </authorList>
    </citation>
    <scope>IDENTIFICATION</scope>
    <source>
        <tissue evidence="2">Leaf</tissue>
    </source>
</reference>
<sequence length="124" mass="14148">MILAQKEIYFLGMHFAQGEYSPGPNICQELLKLPDTNLTTKQIQHFLGVINFGRDFIPNISTYISPLIERLKKNASPWGEKQDEAVRKIKEISKNIKSLYIPSDGKKILQTDACNEYSSVVLFE</sequence>
<dbReference type="RefSeq" id="XP_075080510.1">
    <property type="nucleotide sequence ID" value="XM_075224409.1"/>
</dbReference>
<protein>
    <submittedName>
        <fullName evidence="2">Mitochondrial protein AtMg00860</fullName>
    </submittedName>
</protein>
<proteinExistence type="predicted"/>
<accession>A0AC58S685</accession>
<evidence type="ECO:0000313" key="2">
    <source>
        <dbReference type="RefSeq" id="XP_075080510.1"/>
    </source>
</evidence>
<dbReference type="Proteomes" id="UP000790787">
    <property type="component" value="Chromosome 11"/>
</dbReference>
<gene>
    <name evidence="2" type="primary">LOC142166009</name>
</gene>
<keyword evidence="1" id="KW-1185">Reference proteome</keyword>
<evidence type="ECO:0000313" key="1">
    <source>
        <dbReference type="Proteomes" id="UP000790787"/>
    </source>
</evidence>
<organism evidence="1 2">
    <name type="scientific">Nicotiana tabacum</name>
    <name type="common">Common tobacco</name>
    <dbReference type="NCBI Taxonomy" id="4097"/>
    <lineage>
        <taxon>Eukaryota</taxon>
        <taxon>Viridiplantae</taxon>
        <taxon>Streptophyta</taxon>
        <taxon>Embryophyta</taxon>
        <taxon>Tracheophyta</taxon>
        <taxon>Spermatophyta</taxon>
        <taxon>Magnoliopsida</taxon>
        <taxon>eudicotyledons</taxon>
        <taxon>Gunneridae</taxon>
        <taxon>Pentapetalae</taxon>
        <taxon>asterids</taxon>
        <taxon>lamiids</taxon>
        <taxon>Solanales</taxon>
        <taxon>Solanaceae</taxon>
        <taxon>Nicotianoideae</taxon>
        <taxon>Nicotianeae</taxon>
        <taxon>Nicotiana</taxon>
    </lineage>
</organism>
<name>A0AC58S685_TOBAC</name>
<reference evidence="1" key="1">
    <citation type="journal article" date="2014" name="Nat. Commun.">
        <title>The tobacco genome sequence and its comparison with those of tomato and potato.</title>
        <authorList>
            <person name="Sierro N."/>
            <person name="Battey J.N."/>
            <person name="Ouadi S."/>
            <person name="Bakaher N."/>
            <person name="Bovet L."/>
            <person name="Willig A."/>
            <person name="Goepfert S."/>
            <person name="Peitsch M.C."/>
            <person name="Ivanov N.V."/>
        </authorList>
    </citation>
    <scope>NUCLEOTIDE SEQUENCE [LARGE SCALE GENOMIC DNA]</scope>
</reference>